<dbReference type="GeneID" id="31360476"/>
<organism evidence="1 2">
    <name type="scientific">Heterostelium pallidum (strain ATCC 26659 / Pp 5 / PN500)</name>
    <name type="common">Cellular slime mold</name>
    <name type="synonym">Polysphondylium pallidum</name>
    <dbReference type="NCBI Taxonomy" id="670386"/>
    <lineage>
        <taxon>Eukaryota</taxon>
        <taxon>Amoebozoa</taxon>
        <taxon>Evosea</taxon>
        <taxon>Eumycetozoa</taxon>
        <taxon>Dictyostelia</taxon>
        <taxon>Acytosteliales</taxon>
        <taxon>Acytosteliaceae</taxon>
        <taxon>Heterostelium</taxon>
    </lineage>
</organism>
<dbReference type="InParanoid" id="D3B946"/>
<dbReference type="AlphaFoldDB" id="D3B946"/>
<keyword evidence="2" id="KW-1185">Reference proteome</keyword>
<dbReference type="RefSeq" id="XP_020434202.1">
    <property type="nucleotide sequence ID" value="XM_020575886.1"/>
</dbReference>
<dbReference type="EMBL" id="ADBJ01000021">
    <property type="protein sequence ID" value="EFA82085.1"/>
    <property type="molecule type" value="Genomic_DNA"/>
</dbReference>
<comment type="caution">
    <text evidence="1">The sequence shown here is derived from an EMBL/GenBank/DDBJ whole genome shotgun (WGS) entry which is preliminary data.</text>
</comment>
<proteinExistence type="predicted"/>
<evidence type="ECO:0000313" key="2">
    <source>
        <dbReference type="Proteomes" id="UP000001396"/>
    </source>
</evidence>
<gene>
    <name evidence="1" type="ORF">PPL_04990</name>
</gene>
<protein>
    <submittedName>
        <fullName evidence="1">Uncharacterized protein</fullName>
    </submittedName>
</protein>
<accession>D3B946</accession>
<evidence type="ECO:0000313" key="1">
    <source>
        <dbReference type="EMBL" id="EFA82085.1"/>
    </source>
</evidence>
<name>D3B946_HETP5</name>
<dbReference type="Proteomes" id="UP000001396">
    <property type="component" value="Unassembled WGS sequence"/>
</dbReference>
<reference evidence="1 2" key="1">
    <citation type="journal article" date="2011" name="Genome Res.">
        <title>Phylogeny-wide analysis of social amoeba genomes highlights ancient origins for complex intercellular communication.</title>
        <authorList>
            <person name="Heidel A.J."/>
            <person name="Lawal H.M."/>
            <person name="Felder M."/>
            <person name="Schilde C."/>
            <person name="Helps N.R."/>
            <person name="Tunggal B."/>
            <person name="Rivero F."/>
            <person name="John U."/>
            <person name="Schleicher M."/>
            <person name="Eichinger L."/>
            <person name="Platzer M."/>
            <person name="Noegel A.A."/>
            <person name="Schaap P."/>
            <person name="Gloeckner G."/>
        </authorList>
    </citation>
    <scope>NUCLEOTIDE SEQUENCE [LARGE SCALE GENOMIC DNA]</scope>
    <source>
        <strain evidence="2">ATCC 26659 / Pp 5 / PN500</strain>
    </source>
</reference>
<sequence>MSMQRSSVRSMMFFRVSAGQYHSVYKQKNRISYINAC</sequence>